<dbReference type="Pfam" id="PF14112">
    <property type="entry name" value="DUF4284"/>
    <property type="match status" value="1"/>
</dbReference>
<dbReference type="KEGG" id="btw:BF38_3409"/>
<dbReference type="EMBL" id="CP009335">
    <property type="protein sequence ID" value="AJG74817.1"/>
    <property type="molecule type" value="Genomic_DNA"/>
</dbReference>
<organism evidence="2 4">
    <name type="scientific">Bacillus thuringiensis</name>
    <dbReference type="NCBI Taxonomy" id="1428"/>
    <lineage>
        <taxon>Bacteria</taxon>
        <taxon>Bacillati</taxon>
        <taxon>Bacillota</taxon>
        <taxon>Bacilli</taxon>
        <taxon>Bacillales</taxon>
        <taxon>Bacillaceae</taxon>
        <taxon>Bacillus</taxon>
        <taxon>Bacillus cereus group</taxon>
    </lineage>
</organism>
<dbReference type="Proteomes" id="UP000501107">
    <property type="component" value="Chromosome"/>
</dbReference>
<dbReference type="Proteomes" id="UP000031876">
    <property type="component" value="Chromosome"/>
</dbReference>
<gene>
    <name evidence="1" type="ORF">BF38_3409</name>
    <name evidence="2" type="ORF">FOC89_24745</name>
</gene>
<evidence type="ECO:0000313" key="2">
    <source>
        <dbReference type="EMBL" id="QKH27016.1"/>
    </source>
</evidence>
<accession>A0A0B5NN88</accession>
<name>A0A0B5NN88_BACTU</name>
<reference evidence="2 4" key="2">
    <citation type="submission" date="2020-05" db="EMBL/GenBank/DDBJ databases">
        <title>FDA dAtabase for Regulatory Grade micrObial Sequences (FDA-ARGOS): Supporting development and validation of Infectious Disease Dx tests.</title>
        <authorList>
            <person name="Nelson B."/>
            <person name="Plummer A."/>
            <person name="Tallon L."/>
            <person name="Sadzewicz L."/>
            <person name="Zhao X."/>
            <person name="Vavikolanu K."/>
            <person name="Mehta A."/>
            <person name="Aluvathingal J."/>
            <person name="Nadendla S."/>
            <person name="Myers T."/>
            <person name="Yan Y."/>
            <person name="Sichtig H."/>
        </authorList>
    </citation>
    <scope>NUCLEOTIDE SEQUENCE [LARGE SCALE GENOMIC DNA]</scope>
    <source>
        <strain evidence="2 4">FDAARGOS_795</strain>
    </source>
</reference>
<dbReference type="AlphaFoldDB" id="A0A0B5NN88"/>
<protein>
    <submittedName>
        <fullName evidence="2">Immunity 22 family protein</fullName>
    </submittedName>
</protein>
<proteinExistence type="predicted"/>
<evidence type="ECO:0000313" key="1">
    <source>
        <dbReference type="EMBL" id="AJG74817.1"/>
    </source>
</evidence>
<evidence type="ECO:0000313" key="4">
    <source>
        <dbReference type="Proteomes" id="UP000501107"/>
    </source>
</evidence>
<reference evidence="1 3" key="1">
    <citation type="journal article" date="2015" name="Genome Announc.">
        <title>Complete genome sequences for 35 biothreat assay-relevant bacillus species.</title>
        <authorList>
            <person name="Johnson S.L."/>
            <person name="Daligault H.E."/>
            <person name="Davenport K.W."/>
            <person name="Jaissle J."/>
            <person name="Frey K.G."/>
            <person name="Ladner J.T."/>
            <person name="Broomall S.M."/>
            <person name="Bishop-Lilly K.A."/>
            <person name="Bruce D.C."/>
            <person name="Gibbons H.S."/>
            <person name="Coyne S.R."/>
            <person name="Lo C.C."/>
            <person name="Meincke L."/>
            <person name="Munk A.C."/>
            <person name="Koroleva G.I."/>
            <person name="Rosenzweig C.N."/>
            <person name="Palacios G.F."/>
            <person name="Redden C.L."/>
            <person name="Minogue T.D."/>
            <person name="Chain P.S."/>
        </authorList>
    </citation>
    <scope>NUCLEOTIDE SEQUENCE [LARGE SCALE GENOMIC DNA]</scope>
    <source>
        <strain evidence="1 3">HD1011</strain>
    </source>
</reference>
<sequence length="134" mass="15692">MEKPSVMSLWIGNFRTKQSLKEYVEIKFDEVGDRIQSKFMRDFNIDFIDYNQDLLESILIEGSTTSLTTPLSGSSYEAEILSQFVEHYGEELPETYDSVIRLYDFEYDGDIDEVKFKSGNLIYMGSVVYEEWDE</sequence>
<dbReference type="RefSeq" id="WP_000414707.1">
    <property type="nucleotide sequence ID" value="NZ_CP009335.1"/>
</dbReference>
<evidence type="ECO:0000313" key="3">
    <source>
        <dbReference type="Proteomes" id="UP000031876"/>
    </source>
</evidence>
<dbReference type="EMBL" id="CP053980">
    <property type="protein sequence ID" value="QKH27016.1"/>
    <property type="molecule type" value="Genomic_DNA"/>
</dbReference>
<dbReference type="InterPro" id="IPR025560">
    <property type="entry name" value="Imm22"/>
</dbReference>